<evidence type="ECO:0000313" key="1">
    <source>
        <dbReference type="EMBL" id="KAF2444806.1"/>
    </source>
</evidence>
<gene>
    <name evidence="1" type="ORF">P171DRAFT_520909</name>
</gene>
<proteinExistence type="predicted"/>
<dbReference type="Proteomes" id="UP000799764">
    <property type="component" value="Unassembled WGS sequence"/>
</dbReference>
<name>A0A9P4PL27_9PLEO</name>
<evidence type="ECO:0000313" key="2">
    <source>
        <dbReference type="Proteomes" id="UP000799764"/>
    </source>
</evidence>
<keyword evidence="2" id="KW-1185">Reference proteome</keyword>
<dbReference type="AlphaFoldDB" id="A0A9P4PL27"/>
<protein>
    <submittedName>
        <fullName evidence="1">Uncharacterized protein</fullName>
    </submittedName>
</protein>
<comment type="caution">
    <text evidence="1">The sequence shown here is derived from an EMBL/GenBank/DDBJ whole genome shotgun (WGS) entry which is preliminary data.</text>
</comment>
<reference evidence="1" key="1">
    <citation type="journal article" date="2020" name="Stud. Mycol.">
        <title>101 Dothideomycetes genomes: a test case for predicting lifestyles and emergence of pathogens.</title>
        <authorList>
            <person name="Haridas S."/>
            <person name="Albert R."/>
            <person name="Binder M."/>
            <person name="Bloem J."/>
            <person name="Labutti K."/>
            <person name="Salamov A."/>
            <person name="Andreopoulos B."/>
            <person name="Baker S."/>
            <person name="Barry K."/>
            <person name="Bills G."/>
            <person name="Bluhm B."/>
            <person name="Cannon C."/>
            <person name="Castanera R."/>
            <person name="Culley D."/>
            <person name="Daum C."/>
            <person name="Ezra D."/>
            <person name="Gonzalez J."/>
            <person name="Henrissat B."/>
            <person name="Kuo A."/>
            <person name="Liang C."/>
            <person name="Lipzen A."/>
            <person name="Lutzoni F."/>
            <person name="Magnuson J."/>
            <person name="Mondo S."/>
            <person name="Nolan M."/>
            <person name="Ohm R."/>
            <person name="Pangilinan J."/>
            <person name="Park H.-J."/>
            <person name="Ramirez L."/>
            <person name="Alfaro M."/>
            <person name="Sun H."/>
            <person name="Tritt A."/>
            <person name="Yoshinaga Y."/>
            <person name="Zwiers L.-H."/>
            <person name="Turgeon B."/>
            <person name="Goodwin S."/>
            <person name="Spatafora J."/>
            <person name="Crous P."/>
            <person name="Grigoriev I."/>
        </authorList>
    </citation>
    <scope>NUCLEOTIDE SEQUENCE</scope>
    <source>
        <strain evidence="1">CBS 690.94</strain>
    </source>
</reference>
<sequence>MPLAVDTINALEKGNAIERETLEKLQEGAMTLLDGLITETYKRGAALQELKTTGREATPANESKRLLLKNGFRKLMNSFRITEKSQKLRNEAANEENNLQHDSRMQDIADLTEDIVQICAAITEVLERLGKERGSGLGVVMQEALDKVCFISIEVEQNLKAVKEKEYIHWEKRQLRINGNKSFDNMELGTHRECLDTLAGIENIRLRWG</sequence>
<dbReference type="EMBL" id="MU001500">
    <property type="protein sequence ID" value="KAF2444806.1"/>
    <property type="molecule type" value="Genomic_DNA"/>
</dbReference>
<organism evidence="1 2">
    <name type="scientific">Karstenula rhodostoma CBS 690.94</name>
    <dbReference type="NCBI Taxonomy" id="1392251"/>
    <lineage>
        <taxon>Eukaryota</taxon>
        <taxon>Fungi</taxon>
        <taxon>Dikarya</taxon>
        <taxon>Ascomycota</taxon>
        <taxon>Pezizomycotina</taxon>
        <taxon>Dothideomycetes</taxon>
        <taxon>Pleosporomycetidae</taxon>
        <taxon>Pleosporales</taxon>
        <taxon>Massarineae</taxon>
        <taxon>Didymosphaeriaceae</taxon>
        <taxon>Karstenula</taxon>
    </lineage>
</organism>
<accession>A0A9P4PL27</accession>